<dbReference type="PROSITE" id="PS01029">
    <property type="entry name" value="DEHYDROQUINASE_II"/>
    <property type="match status" value="1"/>
</dbReference>
<protein>
    <recommendedName>
        <fullName evidence="5 8">3-dehydroquinate dehydratase</fullName>
        <shortName evidence="8">3-dehydroquinase</shortName>
        <ecNumber evidence="5 8">4.2.1.10</ecNumber>
    </recommendedName>
    <alternativeName>
        <fullName evidence="8">Type II DHQase</fullName>
    </alternativeName>
</protein>
<feature type="active site" description="Proton donor" evidence="8 9">
    <location>
        <position position="122"/>
    </location>
</feature>
<dbReference type="PANTHER" id="PTHR21272:SF3">
    <property type="entry name" value="CATABOLIC 3-DEHYDROQUINASE"/>
    <property type="match status" value="1"/>
</dbReference>
<feature type="binding site" evidence="8 10">
    <location>
        <position position="133"/>
    </location>
    <ligand>
        <name>substrate</name>
    </ligand>
</feature>
<evidence type="ECO:0000256" key="9">
    <source>
        <dbReference type="PIRSR" id="PIRSR001399-1"/>
    </source>
</evidence>
<accession>A0A4Q8AFC2</accession>
<dbReference type="NCBIfam" id="TIGR01088">
    <property type="entry name" value="aroQ"/>
    <property type="match status" value="1"/>
</dbReference>
<dbReference type="PIRSF" id="PIRSF001399">
    <property type="entry name" value="DHquinase_II"/>
    <property type="match status" value="1"/>
</dbReference>
<sequence length="168" mass="17953">MAALRTLHCPPGCDVCLYGPMSEQTILILNGPNLNLLGTREPAVYGHETLADVEALCREEAARHGLEVEFLQSNHEGTLVDALHAARGTHAGVVFNPGAYTHTSIALADAVSGIELPVIEVHISNVHAREAFRHHSFISPVARSIVIGAGTNGYRLGIAQLAHLLTEE</sequence>
<keyword evidence="6 8" id="KW-0057">Aromatic amino acid biosynthesis</keyword>
<feature type="active site" description="Proton acceptor" evidence="8 9">
    <location>
        <position position="45"/>
    </location>
</feature>
<dbReference type="EC" id="4.2.1.10" evidence="5 8"/>
<name>A0A4Q8AFC2_9MICC</name>
<evidence type="ECO:0000313" key="12">
    <source>
        <dbReference type="EMBL" id="RZU62373.1"/>
    </source>
</evidence>
<dbReference type="AlphaFoldDB" id="A0A4Q8AFC2"/>
<proteinExistence type="inferred from homology"/>
<dbReference type="NCBIfam" id="NF003805">
    <property type="entry name" value="PRK05395.1-2"/>
    <property type="match status" value="1"/>
</dbReference>
<feature type="binding site" evidence="8 10">
    <location>
        <position position="102"/>
    </location>
    <ligand>
        <name>substrate</name>
    </ligand>
</feature>
<comment type="similarity">
    <text evidence="3 8">Belongs to the type-II 3-dehydroquinase family.</text>
</comment>
<evidence type="ECO:0000256" key="2">
    <source>
        <dbReference type="ARBA" id="ARBA00004902"/>
    </source>
</evidence>
<dbReference type="GO" id="GO:0019631">
    <property type="term" value="P:quinate catabolic process"/>
    <property type="evidence" value="ECO:0007669"/>
    <property type="project" value="TreeGrafter"/>
</dbReference>
<evidence type="ECO:0000313" key="13">
    <source>
        <dbReference type="Proteomes" id="UP000292685"/>
    </source>
</evidence>
<dbReference type="GO" id="GO:0003855">
    <property type="term" value="F:3-dehydroquinate dehydratase activity"/>
    <property type="evidence" value="ECO:0007669"/>
    <property type="project" value="UniProtKB-UniRule"/>
</dbReference>
<evidence type="ECO:0000256" key="7">
    <source>
        <dbReference type="ARBA" id="ARBA00023239"/>
    </source>
</evidence>
<comment type="caution">
    <text evidence="12">The sequence shown here is derived from an EMBL/GenBank/DDBJ whole genome shotgun (WGS) entry which is preliminary data.</text>
</comment>
<evidence type="ECO:0000256" key="1">
    <source>
        <dbReference type="ARBA" id="ARBA00001864"/>
    </source>
</evidence>
<dbReference type="GO" id="GO:0009423">
    <property type="term" value="P:chorismate biosynthetic process"/>
    <property type="evidence" value="ECO:0007669"/>
    <property type="project" value="UniProtKB-UniRule"/>
</dbReference>
<comment type="pathway">
    <text evidence="2 8">Metabolic intermediate biosynthesis; chorismate biosynthesis; chorismate from D-erythrose 4-phosphate and phosphoenolpyruvate: step 3/7.</text>
</comment>
<dbReference type="InterPro" id="IPR036441">
    <property type="entry name" value="DHquinase_II_sf"/>
</dbReference>
<evidence type="ECO:0000256" key="10">
    <source>
        <dbReference type="PIRSR" id="PIRSR001399-2"/>
    </source>
</evidence>
<keyword evidence="8" id="KW-0028">Amino-acid biosynthesis</keyword>
<feature type="binding site" evidence="8 10">
    <location>
        <position position="96"/>
    </location>
    <ligand>
        <name>substrate</name>
    </ligand>
</feature>
<feature type="binding site" evidence="8 10">
    <location>
        <position position="109"/>
    </location>
    <ligand>
        <name>substrate</name>
    </ligand>
</feature>
<dbReference type="InterPro" id="IPR001874">
    <property type="entry name" value="DHquinase_II"/>
</dbReference>
<evidence type="ECO:0000256" key="4">
    <source>
        <dbReference type="ARBA" id="ARBA00011193"/>
    </source>
</evidence>
<evidence type="ECO:0000256" key="11">
    <source>
        <dbReference type="PIRSR" id="PIRSR001399-3"/>
    </source>
</evidence>
<dbReference type="CDD" id="cd00466">
    <property type="entry name" value="DHQase_II"/>
    <property type="match status" value="1"/>
</dbReference>
<dbReference type="EMBL" id="SHLA01000001">
    <property type="protein sequence ID" value="RZU62373.1"/>
    <property type="molecule type" value="Genomic_DNA"/>
</dbReference>
<dbReference type="PANTHER" id="PTHR21272">
    <property type="entry name" value="CATABOLIC 3-DEHYDROQUINASE"/>
    <property type="match status" value="1"/>
</dbReference>
<dbReference type="InterPro" id="IPR018509">
    <property type="entry name" value="DHquinase_II_CS"/>
</dbReference>
<dbReference type="Pfam" id="PF01220">
    <property type="entry name" value="DHquinase_II"/>
    <property type="match status" value="1"/>
</dbReference>
<dbReference type="GO" id="GO:0008652">
    <property type="term" value="P:amino acid biosynthetic process"/>
    <property type="evidence" value="ECO:0007669"/>
    <property type="project" value="UniProtKB-KW"/>
</dbReference>
<dbReference type="HAMAP" id="MF_00169">
    <property type="entry name" value="AroQ"/>
    <property type="match status" value="1"/>
</dbReference>
<feature type="binding site" evidence="8 10">
    <location>
        <begin position="123"/>
        <end position="124"/>
    </location>
    <ligand>
        <name>substrate</name>
    </ligand>
</feature>
<dbReference type="NCBIfam" id="NF003806">
    <property type="entry name" value="PRK05395.1-3"/>
    <property type="match status" value="1"/>
</dbReference>
<dbReference type="Gene3D" id="3.40.50.9100">
    <property type="entry name" value="Dehydroquinase, class II"/>
    <property type="match status" value="1"/>
</dbReference>
<dbReference type="NCBIfam" id="NF003807">
    <property type="entry name" value="PRK05395.1-4"/>
    <property type="match status" value="1"/>
</dbReference>
<dbReference type="GO" id="GO:0009073">
    <property type="term" value="P:aromatic amino acid family biosynthetic process"/>
    <property type="evidence" value="ECO:0007669"/>
    <property type="project" value="UniProtKB-KW"/>
</dbReference>
<gene>
    <name evidence="8" type="primary">aroQ</name>
    <name evidence="12" type="ORF">EV380_1966</name>
</gene>
<dbReference type="UniPathway" id="UPA00053">
    <property type="reaction ID" value="UER00086"/>
</dbReference>
<comment type="function">
    <text evidence="8">Catalyzes a trans-dehydration via an enolate intermediate.</text>
</comment>
<evidence type="ECO:0000256" key="3">
    <source>
        <dbReference type="ARBA" id="ARBA00011037"/>
    </source>
</evidence>
<evidence type="ECO:0000256" key="8">
    <source>
        <dbReference type="HAMAP-Rule" id="MF_00169"/>
    </source>
</evidence>
<dbReference type="SUPFAM" id="SSF52304">
    <property type="entry name" value="Type II 3-dehydroquinate dehydratase"/>
    <property type="match status" value="1"/>
</dbReference>
<keyword evidence="13" id="KW-1185">Reference proteome</keyword>
<dbReference type="Proteomes" id="UP000292685">
    <property type="component" value="Unassembled WGS sequence"/>
</dbReference>
<feature type="site" description="Transition state stabilizer" evidence="8 11">
    <location>
        <position position="40"/>
    </location>
</feature>
<evidence type="ECO:0000256" key="6">
    <source>
        <dbReference type="ARBA" id="ARBA00023141"/>
    </source>
</evidence>
<reference evidence="12 13" key="1">
    <citation type="submission" date="2019-02" db="EMBL/GenBank/DDBJ databases">
        <title>Sequencing the genomes of 1000 actinobacteria strains.</title>
        <authorList>
            <person name="Klenk H.-P."/>
        </authorList>
    </citation>
    <scope>NUCLEOTIDE SEQUENCE [LARGE SCALE GENOMIC DNA]</scope>
    <source>
        <strain evidence="12 13">DSM 17364</strain>
    </source>
</reference>
<evidence type="ECO:0000256" key="5">
    <source>
        <dbReference type="ARBA" id="ARBA00012060"/>
    </source>
</evidence>
<keyword evidence="7 8" id="KW-0456">Lyase</keyword>
<organism evidence="12 13">
    <name type="scientific">Zhihengliuella halotolerans</name>
    <dbReference type="NCBI Taxonomy" id="370736"/>
    <lineage>
        <taxon>Bacteria</taxon>
        <taxon>Bacillati</taxon>
        <taxon>Actinomycetota</taxon>
        <taxon>Actinomycetes</taxon>
        <taxon>Micrococcales</taxon>
        <taxon>Micrococcaceae</taxon>
        <taxon>Zhihengliuella</taxon>
    </lineage>
</organism>
<comment type="subunit">
    <text evidence="4 8">Homododecamer.</text>
</comment>
<comment type="catalytic activity">
    <reaction evidence="1 8">
        <text>3-dehydroquinate = 3-dehydroshikimate + H2O</text>
        <dbReference type="Rhea" id="RHEA:21096"/>
        <dbReference type="ChEBI" id="CHEBI:15377"/>
        <dbReference type="ChEBI" id="CHEBI:16630"/>
        <dbReference type="ChEBI" id="CHEBI:32364"/>
        <dbReference type="EC" id="4.2.1.10"/>
    </reaction>
</comment>